<feature type="transmembrane region" description="Helical" evidence="1">
    <location>
        <begin position="71"/>
        <end position="94"/>
    </location>
</feature>
<protein>
    <submittedName>
        <fullName evidence="2">Membrane protein</fullName>
    </submittedName>
</protein>
<feature type="transmembrane region" description="Helical" evidence="1">
    <location>
        <begin position="40"/>
        <end position="59"/>
    </location>
</feature>
<keyword evidence="1" id="KW-0812">Transmembrane</keyword>
<dbReference type="RefSeq" id="WP_058022854.1">
    <property type="nucleotide sequence ID" value="NZ_CP013189.1"/>
</dbReference>
<evidence type="ECO:0000256" key="1">
    <source>
        <dbReference type="SAM" id="Phobius"/>
    </source>
</evidence>
<dbReference type="KEGG" id="pspi:PS2015_2836"/>
<organism evidence="2 3">
    <name type="scientific">Pseudohongiella spirulinae</name>
    <dbReference type="NCBI Taxonomy" id="1249552"/>
    <lineage>
        <taxon>Bacteria</taxon>
        <taxon>Pseudomonadati</taxon>
        <taxon>Pseudomonadota</taxon>
        <taxon>Gammaproteobacteria</taxon>
        <taxon>Pseudomonadales</taxon>
        <taxon>Pseudohongiellaceae</taxon>
        <taxon>Pseudohongiella</taxon>
    </lineage>
</organism>
<keyword evidence="1" id="KW-1133">Transmembrane helix</keyword>
<dbReference type="Proteomes" id="UP000065641">
    <property type="component" value="Chromosome"/>
</dbReference>
<name>A0A0S2KGL9_9GAMM</name>
<proteinExistence type="predicted"/>
<gene>
    <name evidence="2" type="ORF">PS2015_2836</name>
</gene>
<dbReference type="STRING" id="1249552.PS2015_2836"/>
<accession>A0A0S2KGL9</accession>
<dbReference type="EMBL" id="CP013189">
    <property type="protein sequence ID" value="ALO47467.1"/>
    <property type="molecule type" value="Genomic_DNA"/>
</dbReference>
<evidence type="ECO:0000313" key="2">
    <source>
        <dbReference type="EMBL" id="ALO47467.1"/>
    </source>
</evidence>
<keyword evidence="3" id="KW-1185">Reference proteome</keyword>
<keyword evidence="1" id="KW-0472">Membrane</keyword>
<reference evidence="2 3" key="1">
    <citation type="submission" date="2015-11" db="EMBL/GenBank/DDBJ databases">
        <authorList>
            <person name="Zhang Y."/>
            <person name="Guo Z."/>
        </authorList>
    </citation>
    <scope>NUCLEOTIDE SEQUENCE [LARGE SCALE GENOMIC DNA]</scope>
    <source>
        <strain evidence="2 3">KCTC 32221</strain>
    </source>
</reference>
<dbReference type="AlphaFoldDB" id="A0A0S2KGL9"/>
<dbReference type="OrthoDB" id="572911at2"/>
<feature type="transmembrane region" description="Helical" evidence="1">
    <location>
        <begin position="7"/>
        <end position="34"/>
    </location>
</feature>
<sequence length="99" mass="11190">MNVYRIVSLICFIPLIVVTGIALADVGLIGIFRLLLDSSAGWQVFVDLASALILTLMFLRDDARRRNIRFWPWVLATLMTGSIAPLLYLIIYGYQSKNE</sequence>
<evidence type="ECO:0000313" key="3">
    <source>
        <dbReference type="Proteomes" id="UP000065641"/>
    </source>
</evidence>